<evidence type="ECO:0000256" key="3">
    <source>
        <dbReference type="PROSITE-ProRule" id="PRU10133"/>
    </source>
</evidence>
<evidence type="ECO:0000313" key="6">
    <source>
        <dbReference type="EMBL" id="TNJ29746.1"/>
    </source>
</evidence>
<dbReference type="VEuPathDB" id="GiardiaDB:GMRT_11442"/>
<dbReference type="GO" id="GO:0016740">
    <property type="term" value="F:transferase activity"/>
    <property type="evidence" value="ECO:0007669"/>
    <property type="project" value="UniProtKB-KW"/>
</dbReference>
<evidence type="ECO:0000313" key="7">
    <source>
        <dbReference type="Proteomes" id="UP000315496"/>
    </source>
</evidence>
<organism evidence="6 7">
    <name type="scientific">Giardia muris</name>
    <dbReference type="NCBI Taxonomy" id="5742"/>
    <lineage>
        <taxon>Eukaryota</taxon>
        <taxon>Metamonada</taxon>
        <taxon>Diplomonadida</taxon>
        <taxon>Hexamitidae</taxon>
        <taxon>Giardiinae</taxon>
        <taxon>Giardia</taxon>
    </lineage>
</organism>
<comment type="caution">
    <text evidence="6">The sequence shown here is derived from an EMBL/GenBank/DDBJ whole genome shotgun (WGS) entry which is preliminary data.</text>
</comment>
<dbReference type="InterPro" id="IPR050113">
    <property type="entry name" value="Ub_conjugating_enzyme"/>
</dbReference>
<keyword evidence="4" id="KW-0067">ATP-binding</keyword>
<evidence type="ECO:0000256" key="1">
    <source>
        <dbReference type="ARBA" id="ARBA00022679"/>
    </source>
</evidence>
<dbReference type="Pfam" id="PF00179">
    <property type="entry name" value="UQ_con"/>
    <property type="match status" value="1"/>
</dbReference>
<evidence type="ECO:0000256" key="2">
    <source>
        <dbReference type="ARBA" id="ARBA00022786"/>
    </source>
</evidence>
<feature type="active site" description="Glycyl thioester intermediate" evidence="3">
    <location>
        <position position="101"/>
    </location>
</feature>
<dbReference type="SUPFAM" id="SSF54495">
    <property type="entry name" value="UBC-like"/>
    <property type="match status" value="1"/>
</dbReference>
<dbReference type="OrthoDB" id="6600758at2759"/>
<evidence type="ECO:0000259" key="5">
    <source>
        <dbReference type="PROSITE" id="PS50127"/>
    </source>
</evidence>
<dbReference type="PANTHER" id="PTHR24067">
    <property type="entry name" value="UBIQUITIN-CONJUGATING ENZYME E2"/>
    <property type="match status" value="1"/>
</dbReference>
<keyword evidence="1" id="KW-0808">Transferase</keyword>
<dbReference type="EMBL" id="VDLU01000001">
    <property type="protein sequence ID" value="TNJ29746.1"/>
    <property type="molecule type" value="Genomic_DNA"/>
</dbReference>
<dbReference type="PROSITE" id="PS00183">
    <property type="entry name" value="UBC_1"/>
    <property type="match status" value="1"/>
</dbReference>
<dbReference type="Gene3D" id="3.10.110.10">
    <property type="entry name" value="Ubiquitin Conjugating Enzyme"/>
    <property type="match status" value="1"/>
</dbReference>
<gene>
    <name evidence="6" type="ORF">GMRT_11442</name>
</gene>
<proteinExistence type="inferred from homology"/>
<dbReference type="InterPro" id="IPR000608">
    <property type="entry name" value="UBC"/>
</dbReference>
<comment type="similarity">
    <text evidence="4">Belongs to the ubiquitin-conjugating enzyme family.</text>
</comment>
<protein>
    <submittedName>
        <fullName evidence="6">Ubiquitin-conjugating enzyme</fullName>
    </submittedName>
</protein>
<keyword evidence="7" id="KW-1185">Reference proteome</keyword>
<evidence type="ECO:0000256" key="4">
    <source>
        <dbReference type="RuleBase" id="RU362109"/>
    </source>
</evidence>
<dbReference type="GO" id="GO:0005524">
    <property type="term" value="F:ATP binding"/>
    <property type="evidence" value="ECO:0007669"/>
    <property type="project" value="UniProtKB-UniRule"/>
</dbReference>
<dbReference type="SMART" id="SM00212">
    <property type="entry name" value="UBCc"/>
    <property type="match status" value="1"/>
</dbReference>
<keyword evidence="4" id="KW-0547">Nucleotide-binding</keyword>
<sequence length="194" mass="22504">MAEVTSAVSRLEQEYRHLRRDLPPGFFAKPLPRRQGTIVQMNEPDYFRWICGIPGKENTIWEGCTLRAYIFFGTEFPYSAPKIQFDPPLFHPNVYPSGTVCLSILTTGWKPTFTVSEILLSIQRLLDDPNLDSPAQREASNLRRENLEEYNRRVRQVVEQNKTEDFQVSIKRLVQSGEFRTTARSPPEQILEID</sequence>
<reference evidence="6 7" key="1">
    <citation type="submission" date="2019-05" db="EMBL/GenBank/DDBJ databases">
        <title>The compact genome of Giardia muris reveals important steps in the evolution of intestinal protozoan parasites.</title>
        <authorList>
            <person name="Xu F."/>
            <person name="Jimenez-Gonzalez A."/>
            <person name="Einarsson E."/>
            <person name="Astvaldsson A."/>
            <person name="Peirasmaki D."/>
            <person name="Eckmann L."/>
            <person name="Andersson J.O."/>
            <person name="Svard S.G."/>
            <person name="Jerlstrom-Hultqvist J."/>
        </authorList>
    </citation>
    <scope>NUCLEOTIDE SEQUENCE [LARGE SCALE GENOMIC DNA]</scope>
    <source>
        <strain evidence="6 7">Roberts-Thomson</strain>
    </source>
</reference>
<dbReference type="PROSITE" id="PS50127">
    <property type="entry name" value="UBC_2"/>
    <property type="match status" value="1"/>
</dbReference>
<dbReference type="CDD" id="cd23798">
    <property type="entry name" value="UBCc_UBE2I"/>
    <property type="match status" value="1"/>
</dbReference>
<keyword evidence="2 4" id="KW-0833">Ubl conjugation pathway</keyword>
<dbReference type="AlphaFoldDB" id="A0A4Z1SVB7"/>
<name>A0A4Z1SVB7_GIAMU</name>
<dbReference type="InterPro" id="IPR016135">
    <property type="entry name" value="UBQ-conjugating_enzyme/RWD"/>
</dbReference>
<dbReference type="InterPro" id="IPR023313">
    <property type="entry name" value="UBQ-conjugating_AS"/>
</dbReference>
<feature type="domain" description="UBC core" evidence="5">
    <location>
        <begin position="6"/>
        <end position="163"/>
    </location>
</feature>
<accession>A0A4Z1SVB7</accession>
<dbReference type="Proteomes" id="UP000315496">
    <property type="component" value="Chromosome 1"/>
</dbReference>